<dbReference type="OrthoDB" id="431588at2759"/>
<evidence type="ECO:0000313" key="1">
    <source>
        <dbReference type="EMBL" id="OXB69071.1"/>
    </source>
</evidence>
<organism evidence="1 2">
    <name type="scientific">Callipepla squamata</name>
    <name type="common">Scaled quail</name>
    <dbReference type="NCBI Taxonomy" id="9009"/>
    <lineage>
        <taxon>Eukaryota</taxon>
        <taxon>Metazoa</taxon>
        <taxon>Chordata</taxon>
        <taxon>Craniata</taxon>
        <taxon>Vertebrata</taxon>
        <taxon>Euteleostomi</taxon>
        <taxon>Archelosauria</taxon>
        <taxon>Archosauria</taxon>
        <taxon>Dinosauria</taxon>
        <taxon>Saurischia</taxon>
        <taxon>Theropoda</taxon>
        <taxon>Coelurosauria</taxon>
        <taxon>Aves</taxon>
        <taxon>Neognathae</taxon>
        <taxon>Galloanserae</taxon>
        <taxon>Galliformes</taxon>
        <taxon>Odontophoridae</taxon>
        <taxon>Callipepla</taxon>
    </lineage>
</organism>
<sequence length="122" mass="13650">MADLEKAKVNCLAQATEVINQAEARLCGFIVNRTFMEKIQRLLANIRLQIKSEVANSKMQAAALKSSLEKLHAFAHPTADRKALTSEELYDFIKVVLKELKARSQYLDCLLASTTRPDDKVG</sequence>
<dbReference type="STRING" id="9009.A0A226NNJ9"/>
<evidence type="ECO:0000313" key="2">
    <source>
        <dbReference type="Proteomes" id="UP000198323"/>
    </source>
</evidence>
<protein>
    <submittedName>
        <fullName evidence="1">Uncharacterized protein</fullName>
    </submittedName>
</protein>
<dbReference type="AlphaFoldDB" id="A0A226NNJ9"/>
<dbReference type="EMBL" id="MCFN01000004">
    <property type="protein sequence ID" value="OXB69071.1"/>
    <property type="molecule type" value="Genomic_DNA"/>
</dbReference>
<comment type="caution">
    <text evidence="1">The sequence shown here is derived from an EMBL/GenBank/DDBJ whole genome shotgun (WGS) entry which is preliminary data.</text>
</comment>
<gene>
    <name evidence="1" type="ORF">ASZ78_009547</name>
</gene>
<proteinExistence type="predicted"/>
<accession>A0A226NNJ9</accession>
<reference evidence="1 2" key="1">
    <citation type="submission" date="2016-07" db="EMBL/GenBank/DDBJ databases">
        <title>Disparate Historic Effective Population Sizes Predicted by Modern Levels of Genome Diversity for the Scaled Quail (Callipepla squamata) and the Northern Bobwhite (Colinus virginianus): Inferences from First and Second Generation Draft Genome Assemblies for Sympatric New World Quail.</title>
        <authorList>
            <person name="Oldeschulte D.L."/>
            <person name="Halley Y.A."/>
            <person name="Bhattarai E.K."/>
            <person name="Brashear W.A."/>
            <person name="Hill J."/>
            <person name="Metz R.P."/>
            <person name="Johnson C.D."/>
            <person name="Rollins D."/>
            <person name="Peterson M.J."/>
            <person name="Bickhart D.M."/>
            <person name="Decker J.E."/>
            <person name="Seabury C.M."/>
        </authorList>
    </citation>
    <scope>NUCLEOTIDE SEQUENCE [LARGE SCALE GENOMIC DNA]</scope>
    <source>
        <strain evidence="1 2">Texas</strain>
        <tissue evidence="1">Leg muscle</tissue>
    </source>
</reference>
<name>A0A226NNJ9_CALSU</name>
<keyword evidence="2" id="KW-1185">Reference proteome</keyword>
<dbReference type="Proteomes" id="UP000198323">
    <property type="component" value="Unassembled WGS sequence"/>
</dbReference>